<evidence type="ECO:0000259" key="1">
    <source>
        <dbReference type="Pfam" id="PF11412"/>
    </source>
</evidence>
<dbReference type="InterPro" id="IPR028250">
    <property type="entry name" value="DsbDN"/>
</dbReference>
<reference evidence="2" key="1">
    <citation type="submission" date="2018-05" db="EMBL/GenBank/DDBJ databases">
        <authorList>
            <person name="Lanie J.A."/>
            <person name="Ng W.-L."/>
            <person name="Kazmierczak K.M."/>
            <person name="Andrzejewski T.M."/>
            <person name="Davidsen T.M."/>
            <person name="Wayne K.J."/>
            <person name="Tettelin H."/>
            <person name="Glass J.I."/>
            <person name="Rusch D."/>
            <person name="Podicherti R."/>
            <person name="Tsui H.-C.T."/>
            <person name="Winkler M.E."/>
        </authorList>
    </citation>
    <scope>NUCLEOTIDE SEQUENCE</scope>
</reference>
<gene>
    <name evidence="2" type="ORF">METZ01_LOCUS240526</name>
</gene>
<dbReference type="Pfam" id="PF11412">
    <property type="entry name" value="DsbD_N"/>
    <property type="match status" value="1"/>
</dbReference>
<feature type="non-terminal residue" evidence="2">
    <location>
        <position position="201"/>
    </location>
</feature>
<proteinExistence type="predicted"/>
<accession>A0A382HKK7</accession>
<dbReference type="EMBL" id="UINC01061760">
    <property type="protein sequence ID" value="SVB87672.1"/>
    <property type="molecule type" value="Genomic_DNA"/>
</dbReference>
<sequence>MYHIIWIHSDSKMATLILSIVSRWAALSSGLYILLAPTLVAAEAASRWEQSEFTQVRIISATNAVGQTDKVQLGLQFQLEPEWKIYWRSPGDAGAPPILDFKGSNNIAAVEIDWPMPKRFTELGNLETIGYQDSVVLPITVQLRNIGEKLTVRALVEYQACKTICIPITATVDLELPSGPAATSAFSTLIARHVAKVPKSP</sequence>
<organism evidence="2">
    <name type="scientific">marine metagenome</name>
    <dbReference type="NCBI Taxonomy" id="408172"/>
    <lineage>
        <taxon>unclassified sequences</taxon>
        <taxon>metagenomes</taxon>
        <taxon>ecological metagenomes</taxon>
    </lineage>
</organism>
<feature type="domain" description="Thiol:disulfide interchange protein DsbD N-terminal" evidence="1">
    <location>
        <begin position="61"/>
        <end position="173"/>
    </location>
</feature>
<name>A0A382HKK7_9ZZZZ</name>
<dbReference type="AlphaFoldDB" id="A0A382HKK7"/>
<protein>
    <recommendedName>
        <fullName evidence="1">Thiol:disulfide interchange protein DsbD N-terminal domain-containing protein</fullName>
    </recommendedName>
</protein>
<evidence type="ECO:0000313" key="2">
    <source>
        <dbReference type="EMBL" id="SVB87672.1"/>
    </source>
</evidence>